<keyword evidence="4" id="KW-1185">Reference proteome</keyword>
<evidence type="ECO:0000259" key="2">
    <source>
        <dbReference type="Pfam" id="PF17921"/>
    </source>
</evidence>
<dbReference type="Pfam" id="PF17921">
    <property type="entry name" value="Integrase_H2C2"/>
    <property type="match status" value="1"/>
</dbReference>
<dbReference type="PANTHER" id="PTHR37984">
    <property type="entry name" value="PROTEIN CBG26694"/>
    <property type="match status" value="1"/>
</dbReference>
<dbReference type="Proteomes" id="UP000230002">
    <property type="component" value="Unassembled WGS sequence"/>
</dbReference>
<comment type="caution">
    <text evidence="3">The sequence shown here is derived from an EMBL/GenBank/DDBJ whole genome shotgun (WGS) entry which is preliminary data.</text>
</comment>
<feature type="domain" description="Integrase zinc-binding" evidence="2">
    <location>
        <begin position="116"/>
        <end position="164"/>
    </location>
</feature>
<dbReference type="GO" id="GO:0003676">
    <property type="term" value="F:nucleic acid binding"/>
    <property type="evidence" value="ECO:0007669"/>
    <property type="project" value="InterPro"/>
</dbReference>
<evidence type="ECO:0000256" key="1">
    <source>
        <dbReference type="SAM" id="MobiDB-lite"/>
    </source>
</evidence>
<feature type="region of interest" description="Disordered" evidence="1">
    <location>
        <begin position="56"/>
        <end position="83"/>
    </location>
</feature>
<protein>
    <recommendedName>
        <fullName evidence="2">Integrase zinc-binding domain-containing protein</fullName>
    </recommendedName>
</protein>
<dbReference type="AlphaFoldDB" id="A0A2G8S6D5"/>
<dbReference type="Gene3D" id="3.30.420.10">
    <property type="entry name" value="Ribonuclease H-like superfamily/Ribonuclease H"/>
    <property type="match status" value="1"/>
</dbReference>
<organism evidence="3 4">
    <name type="scientific">Ganoderma sinense ZZ0214-1</name>
    <dbReference type="NCBI Taxonomy" id="1077348"/>
    <lineage>
        <taxon>Eukaryota</taxon>
        <taxon>Fungi</taxon>
        <taxon>Dikarya</taxon>
        <taxon>Basidiomycota</taxon>
        <taxon>Agaricomycotina</taxon>
        <taxon>Agaricomycetes</taxon>
        <taxon>Polyporales</taxon>
        <taxon>Polyporaceae</taxon>
        <taxon>Ganoderma</taxon>
    </lineage>
</organism>
<feature type="compositionally biased region" description="Polar residues" evidence="1">
    <location>
        <begin position="227"/>
        <end position="240"/>
    </location>
</feature>
<dbReference type="InterPro" id="IPR041588">
    <property type="entry name" value="Integrase_H2C2"/>
</dbReference>
<dbReference type="PANTHER" id="PTHR37984:SF5">
    <property type="entry name" value="PROTEIN NYNRIN-LIKE"/>
    <property type="match status" value="1"/>
</dbReference>
<dbReference type="InterPro" id="IPR050951">
    <property type="entry name" value="Retrovirus_Pol_polyprotein"/>
</dbReference>
<gene>
    <name evidence="3" type="ORF">GSI_09345</name>
</gene>
<dbReference type="SUPFAM" id="SSF53098">
    <property type="entry name" value="Ribonuclease H-like"/>
    <property type="match status" value="1"/>
</dbReference>
<evidence type="ECO:0000313" key="4">
    <source>
        <dbReference type="Proteomes" id="UP000230002"/>
    </source>
</evidence>
<dbReference type="OrthoDB" id="3341476at2759"/>
<dbReference type="EMBL" id="AYKW01000023">
    <property type="protein sequence ID" value="PIL29294.1"/>
    <property type="molecule type" value="Genomic_DNA"/>
</dbReference>
<dbReference type="STRING" id="1077348.A0A2G8S6D5"/>
<evidence type="ECO:0000313" key="3">
    <source>
        <dbReference type="EMBL" id="PIL29294.1"/>
    </source>
</evidence>
<reference evidence="3 4" key="1">
    <citation type="journal article" date="2015" name="Sci. Rep.">
        <title>Chromosome-level genome map provides insights into diverse defense mechanisms in the medicinal fungus Ganoderma sinense.</title>
        <authorList>
            <person name="Zhu Y."/>
            <person name="Xu J."/>
            <person name="Sun C."/>
            <person name="Zhou S."/>
            <person name="Xu H."/>
            <person name="Nelson D.R."/>
            <person name="Qian J."/>
            <person name="Song J."/>
            <person name="Luo H."/>
            <person name="Xiang L."/>
            <person name="Li Y."/>
            <person name="Xu Z."/>
            <person name="Ji A."/>
            <person name="Wang L."/>
            <person name="Lu S."/>
            <person name="Hayward A."/>
            <person name="Sun W."/>
            <person name="Li X."/>
            <person name="Schwartz D.C."/>
            <person name="Wang Y."/>
            <person name="Chen S."/>
        </authorList>
    </citation>
    <scope>NUCLEOTIDE SEQUENCE [LARGE SCALE GENOMIC DNA]</scope>
    <source>
        <strain evidence="3 4">ZZ0214-1</strain>
    </source>
</reference>
<sequence length="412" mass="46788">MQKHFGRRLAHFDVKIIYRPGRNQLAANALSRRPGHTDVPDCETLGPLFAHPLDSSAAAPATADSPRDLPVNNATGADPELPDEPAFPQGGLLWCCRHNGAGEVMVRVPTSLADARAVIRDVHQEISHLGVRAVSDALRTRVWISFPTEHVRDVVGRCNSCQFTRQEAPKPGPLHPLPRVDTFDCWAFDWIGPVHKSQRGNEYILTSIDHGTDLTFFVRSSHRTANRRQYSPTTARSSSHARSKPNYLHRLGIEHLHTTPYHPQTNGRLEKLNDNFVQTLARYVAPDRQDEWDNYVPDALLAHRAHHQRLEHVQNLERFRAEANAKGLQRLEKEASKRENAYHDRALGIGDLVLHRSENPTKLHPRWDGPFIIQDLTDRNTYQLRTRNGYVLRTLYNGERLPLVLLRQVAAP</sequence>
<accession>A0A2G8S6D5</accession>
<feature type="region of interest" description="Disordered" evidence="1">
    <location>
        <begin position="225"/>
        <end position="244"/>
    </location>
</feature>
<proteinExistence type="predicted"/>
<dbReference type="Gene3D" id="1.10.340.70">
    <property type="match status" value="1"/>
</dbReference>
<dbReference type="InterPro" id="IPR012337">
    <property type="entry name" value="RNaseH-like_sf"/>
</dbReference>
<name>A0A2G8S6D5_9APHY</name>
<dbReference type="InterPro" id="IPR036397">
    <property type="entry name" value="RNaseH_sf"/>
</dbReference>